<accession>A0A2Z6QLX1</accession>
<evidence type="ECO:0000313" key="3">
    <source>
        <dbReference type="Proteomes" id="UP000247702"/>
    </source>
</evidence>
<name>A0A2Z6QLX1_9GLOM</name>
<dbReference type="EMBL" id="BLAL01000156">
    <property type="protein sequence ID" value="GES85737.1"/>
    <property type="molecule type" value="Genomic_DNA"/>
</dbReference>
<dbReference type="EMBL" id="BEXD01000247">
    <property type="protein sequence ID" value="GBB85761.1"/>
    <property type="molecule type" value="Genomic_DNA"/>
</dbReference>
<proteinExistence type="predicted"/>
<gene>
    <name evidence="2" type="ORF">RCL2_001284000</name>
    <name evidence="1" type="ORF">RclHR1_01220057</name>
</gene>
<dbReference type="OrthoDB" id="2381596at2759"/>
<evidence type="ECO:0000313" key="2">
    <source>
        <dbReference type="EMBL" id="GES85737.1"/>
    </source>
</evidence>
<sequence>MPRPSRNNRRKTTGLFTTNPKQYLQFQNFAKYKHIYDAQLDYIIVVNRETKDPKATFNCADVISYLEINDHHEYIRNINALRDNDLTKHFNVTIINSEKFTVKALGMKFLFIKDNLDNLVIFKDKEWEINDEVIMTTPDEDISHIHYKGTRIYFNSYVIADMEYEEIIKSIIGFLSFYYQK</sequence>
<protein>
    <submittedName>
        <fullName evidence="1">Uncharacterized protein</fullName>
    </submittedName>
</protein>
<dbReference type="Proteomes" id="UP000615446">
    <property type="component" value="Unassembled WGS sequence"/>
</dbReference>
<dbReference type="Proteomes" id="UP000247702">
    <property type="component" value="Unassembled WGS sequence"/>
</dbReference>
<reference evidence="1 3" key="1">
    <citation type="submission" date="2017-11" db="EMBL/GenBank/DDBJ databases">
        <title>The genome of Rhizophagus clarus HR1 reveals common genetic basis of auxotrophy among arbuscular mycorrhizal fungi.</title>
        <authorList>
            <person name="Kobayashi Y."/>
        </authorList>
    </citation>
    <scope>NUCLEOTIDE SEQUENCE [LARGE SCALE GENOMIC DNA]</scope>
    <source>
        <strain evidence="1 3">HR1</strain>
    </source>
</reference>
<evidence type="ECO:0000313" key="1">
    <source>
        <dbReference type="EMBL" id="GBB85761.1"/>
    </source>
</evidence>
<dbReference type="AlphaFoldDB" id="A0A2Z6QLX1"/>
<comment type="caution">
    <text evidence="1">The sequence shown here is derived from an EMBL/GenBank/DDBJ whole genome shotgun (WGS) entry which is preliminary data.</text>
</comment>
<organism evidence="1 3">
    <name type="scientific">Rhizophagus clarus</name>
    <dbReference type="NCBI Taxonomy" id="94130"/>
    <lineage>
        <taxon>Eukaryota</taxon>
        <taxon>Fungi</taxon>
        <taxon>Fungi incertae sedis</taxon>
        <taxon>Mucoromycota</taxon>
        <taxon>Glomeromycotina</taxon>
        <taxon>Glomeromycetes</taxon>
        <taxon>Glomerales</taxon>
        <taxon>Glomeraceae</taxon>
        <taxon>Rhizophagus</taxon>
    </lineage>
</organism>
<keyword evidence="3" id="KW-1185">Reference proteome</keyword>
<reference evidence="2" key="2">
    <citation type="submission" date="2019-10" db="EMBL/GenBank/DDBJ databases">
        <title>Conservation and host-specific expression of non-tandemly repeated heterogenous ribosome RNA gene in arbuscular mycorrhizal fungi.</title>
        <authorList>
            <person name="Maeda T."/>
            <person name="Kobayashi Y."/>
            <person name="Nakagawa T."/>
            <person name="Ezawa T."/>
            <person name="Yamaguchi K."/>
            <person name="Bino T."/>
            <person name="Nishimoto Y."/>
            <person name="Shigenobu S."/>
            <person name="Kawaguchi M."/>
        </authorList>
    </citation>
    <scope>NUCLEOTIDE SEQUENCE</scope>
    <source>
        <strain evidence="2">HR1</strain>
    </source>
</reference>